<dbReference type="EMBL" id="AZSI01000059">
    <property type="protein sequence ID" value="KEY62164.1"/>
    <property type="molecule type" value="Genomic_DNA"/>
</dbReference>
<dbReference type="AlphaFoldDB" id="A0A084AA35"/>
<dbReference type="SUPFAM" id="SSF46785">
    <property type="entry name" value="Winged helix' DNA-binding domain"/>
    <property type="match status" value="1"/>
</dbReference>
<dbReference type="PATRIC" id="fig|1415168.3.peg.1767"/>
<reference evidence="1 2" key="1">
    <citation type="submission" date="2014-06" db="EMBL/GenBank/DDBJ databases">
        <title>Draft genome sequence of the putrescine producing strain Lactococcus lactis subsp cremoris GE214.</title>
        <authorList>
            <person name="Ladero V."/>
            <person name="Linares D.M."/>
            <person name="del Rio B."/>
            <person name="Mayo B."/>
            <person name="Martin M.C."/>
            <person name="Fernandez M."/>
            <person name="Alvarez M.A."/>
        </authorList>
    </citation>
    <scope>NUCLEOTIDE SEQUENCE [LARGE SCALE GENOMIC DNA]</scope>
    <source>
        <strain evidence="1 2">GE214</strain>
    </source>
</reference>
<accession>A0A084AA35</accession>
<dbReference type="InterPro" id="IPR036388">
    <property type="entry name" value="WH-like_DNA-bd_sf"/>
</dbReference>
<proteinExistence type="predicted"/>
<sequence length="97" mass="11407">MEKKKLRYAILKTLDEDGDPFNELQNEEVSEMDILEQGRFLSREGYIVGNKYGDNTIFMWGHLTEKGEDYLEENSKFAKAYSVAKEIRDWIPFFTGK</sequence>
<organism evidence="1 2">
    <name type="scientific">Lactococcus cremoris subsp. cremoris GE214</name>
    <dbReference type="NCBI Taxonomy" id="1415168"/>
    <lineage>
        <taxon>Bacteria</taxon>
        <taxon>Bacillati</taxon>
        <taxon>Bacillota</taxon>
        <taxon>Bacilli</taxon>
        <taxon>Lactobacillales</taxon>
        <taxon>Streptococcaceae</taxon>
        <taxon>Lactococcus</taxon>
        <taxon>Lactococcus cremoris subsp. cremoris</taxon>
    </lineage>
</organism>
<dbReference type="Pfam" id="PF09639">
    <property type="entry name" value="YjcQ"/>
    <property type="match status" value="1"/>
</dbReference>
<dbReference type="InterPro" id="IPR036390">
    <property type="entry name" value="WH_DNA-bd_sf"/>
</dbReference>
<name>A0A084AA35_LACLC</name>
<evidence type="ECO:0000313" key="1">
    <source>
        <dbReference type="EMBL" id="KEY62164.1"/>
    </source>
</evidence>
<evidence type="ECO:0008006" key="3">
    <source>
        <dbReference type="Google" id="ProtNLM"/>
    </source>
</evidence>
<dbReference type="Proteomes" id="UP000028401">
    <property type="component" value="Unassembled WGS sequence"/>
</dbReference>
<protein>
    <recommendedName>
        <fullName evidence="3">Phage protein</fullName>
    </recommendedName>
</protein>
<dbReference type="Gene3D" id="1.10.10.10">
    <property type="entry name" value="Winged helix-like DNA-binding domain superfamily/Winged helix DNA-binding domain"/>
    <property type="match status" value="1"/>
</dbReference>
<dbReference type="InterPro" id="IPR018597">
    <property type="entry name" value="Phage_Tuc2009_YjcQ"/>
</dbReference>
<evidence type="ECO:0000313" key="2">
    <source>
        <dbReference type="Proteomes" id="UP000028401"/>
    </source>
</evidence>
<dbReference type="RefSeq" id="WP_042748457.1">
    <property type="nucleotide sequence ID" value="NZ_AZSI01000059.1"/>
</dbReference>
<gene>
    <name evidence="1" type="ORF">U725_01699</name>
</gene>
<comment type="caution">
    <text evidence="1">The sequence shown here is derived from an EMBL/GenBank/DDBJ whole genome shotgun (WGS) entry which is preliminary data.</text>
</comment>